<proteinExistence type="inferred from homology"/>
<organism evidence="4 5">
    <name type="scientific">Methyloradius palustris</name>
    <dbReference type="NCBI Taxonomy" id="2778876"/>
    <lineage>
        <taxon>Bacteria</taxon>
        <taxon>Pseudomonadati</taxon>
        <taxon>Pseudomonadota</taxon>
        <taxon>Betaproteobacteria</taxon>
        <taxon>Nitrosomonadales</taxon>
        <taxon>Methylophilaceae</taxon>
        <taxon>Methyloradius</taxon>
    </lineage>
</organism>
<dbReference type="Proteomes" id="UP000826722">
    <property type="component" value="Chromosome"/>
</dbReference>
<evidence type="ECO:0000256" key="1">
    <source>
        <dbReference type="ARBA" id="ARBA00007613"/>
    </source>
</evidence>
<dbReference type="SUPFAM" id="SSF56954">
    <property type="entry name" value="Outer membrane efflux proteins (OEP)"/>
    <property type="match status" value="1"/>
</dbReference>
<dbReference type="PANTHER" id="PTHR30203:SF24">
    <property type="entry name" value="BLR4935 PROTEIN"/>
    <property type="match status" value="1"/>
</dbReference>
<dbReference type="Gene3D" id="1.20.1600.10">
    <property type="entry name" value="Outer membrane efflux proteins (OEP)"/>
    <property type="match status" value="1"/>
</dbReference>
<gene>
    <name evidence="4" type="ORF">ZMTM_06500</name>
</gene>
<dbReference type="EMBL" id="AP024110">
    <property type="protein sequence ID" value="BCM24391.1"/>
    <property type="molecule type" value="Genomic_DNA"/>
</dbReference>
<dbReference type="InterPro" id="IPR010131">
    <property type="entry name" value="MdtP/NodT-like"/>
</dbReference>
<dbReference type="KEGG" id="mpau:ZMTM_06500"/>
<keyword evidence="3" id="KW-0732">Signal</keyword>
<dbReference type="PANTHER" id="PTHR30203">
    <property type="entry name" value="OUTER MEMBRANE CATION EFFLUX PROTEIN"/>
    <property type="match status" value="1"/>
</dbReference>
<reference evidence="4" key="1">
    <citation type="journal article" date="2021" name="Arch. Microbiol.">
        <title>Methyloradius palustris gen. nov., sp. nov., a methanol-oxidizing bacterium isolated from snow.</title>
        <authorList>
            <person name="Miyadera T."/>
            <person name="Kojima H."/>
            <person name="Fukui M."/>
        </authorList>
    </citation>
    <scope>NUCLEOTIDE SEQUENCE</scope>
    <source>
        <strain evidence="4">Zm11</strain>
    </source>
</reference>
<feature type="signal peptide" evidence="3">
    <location>
        <begin position="1"/>
        <end position="24"/>
    </location>
</feature>
<dbReference type="GO" id="GO:0015562">
    <property type="term" value="F:efflux transmembrane transporter activity"/>
    <property type="evidence" value="ECO:0007669"/>
    <property type="project" value="InterPro"/>
</dbReference>
<accession>A0A8D5GA19</accession>
<dbReference type="InterPro" id="IPR003423">
    <property type="entry name" value="OMP_efflux"/>
</dbReference>
<dbReference type="RefSeq" id="WP_221764932.1">
    <property type="nucleotide sequence ID" value="NZ_AP024110.1"/>
</dbReference>
<keyword evidence="5" id="KW-1185">Reference proteome</keyword>
<protein>
    <submittedName>
        <fullName evidence="4">Transporter</fullName>
    </submittedName>
</protein>
<keyword evidence="2" id="KW-0175">Coiled coil</keyword>
<evidence type="ECO:0000313" key="4">
    <source>
        <dbReference type="EMBL" id="BCM24391.1"/>
    </source>
</evidence>
<feature type="coiled-coil region" evidence="2">
    <location>
        <begin position="321"/>
        <end position="355"/>
    </location>
</feature>
<dbReference type="AlphaFoldDB" id="A0A8D5GA19"/>
<evidence type="ECO:0000256" key="2">
    <source>
        <dbReference type="SAM" id="Coils"/>
    </source>
</evidence>
<comment type="similarity">
    <text evidence="1">Belongs to the outer membrane factor (OMF) (TC 1.B.17) family.</text>
</comment>
<evidence type="ECO:0000256" key="3">
    <source>
        <dbReference type="SAM" id="SignalP"/>
    </source>
</evidence>
<name>A0A8D5GA19_9PROT</name>
<evidence type="ECO:0000313" key="5">
    <source>
        <dbReference type="Proteomes" id="UP000826722"/>
    </source>
</evidence>
<dbReference type="Pfam" id="PF02321">
    <property type="entry name" value="OEP"/>
    <property type="match status" value="1"/>
</dbReference>
<sequence>MTTHTKALSLFASFVLLCSSAVRAEPVLSLDEAIRLATQNQPLLQSYDQASAASREAAIAASQLPDPRLKVGVVNLPITGNDTARFNRDDMTMSTVGVMQEMVPAAKREAAFHAGEAAAEQYQTEKSVTARSIQRDVALAWLDVYEAQRRSELYQRISQEMVAERKVMLSRISSGAVSSTEVLKLDAELSMSNDKKLTAILAERKARATLSRWIGSAAQRPMANELPVFSINTSPESSATEIEHHPLLQNAEQMEAVAQSEADQAKAEHELNWSWEVMYGRRRSDLSDMVTFQVAVDLPWDRANRQDKRAAEKLILVEKARQLTEDRRRELNAELESAEADADTAKAREEEHQQRLIPAAESRLSVTQAGYEAGKGNLSEVWDARRALLEVEMEHWVIMTDMQRAAVKLGYLLNNTNLYSWSQP</sequence>
<feature type="chain" id="PRO_5034400321" evidence="3">
    <location>
        <begin position="25"/>
        <end position="424"/>
    </location>
</feature>